<dbReference type="Proteomes" id="UP001153954">
    <property type="component" value="Unassembled WGS sequence"/>
</dbReference>
<name>A0AAU9UKX8_EUPED</name>
<organism evidence="1 2">
    <name type="scientific">Euphydryas editha</name>
    <name type="common">Edith's checkerspot</name>
    <dbReference type="NCBI Taxonomy" id="104508"/>
    <lineage>
        <taxon>Eukaryota</taxon>
        <taxon>Metazoa</taxon>
        <taxon>Ecdysozoa</taxon>
        <taxon>Arthropoda</taxon>
        <taxon>Hexapoda</taxon>
        <taxon>Insecta</taxon>
        <taxon>Pterygota</taxon>
        <taxon>Neoptera</taxon>
        <taxon>Endopterygota</taxon>
        <taxon>Lepidoptera</taxon>
        <taxon>Glossata</taxon>
        <taxon>Ditrysia</taxon>
        <taxon>Papilionoidea</taxon>
        <taxon>Nymphalidae</taxon>
        <taxon>Nymphalinae</taxon>
        <taxon>Euphydryas</taxon>
    </lineage>
</organism>
<reference evidence="1" key="1">
    <citation type="submission" date="2022-03" db="EMBL/GenBank/DDBJ databases">
        <authorList>
            <person name="Tunstrom K."/>
        </authorList>
    </citation>
    <scope>NUCLEOTIDE SEQUENCE</scope>
</reference>
<evidence type="ECO:0000313" key="1">
    <source>
        <dbReference type="EMBL" id="CAH2099837.1"/>
    </source>
</evidence>
<sequence length="80" mass="9640">MERSMLNIRLKDRWTISKIRKKQRNGKRQRGGQIKRWEDDLPKGWRRSTGNREKWKKLGRPMSIDNLTNKVVAKLLLLNL</sequence>
<dbReference type="AlphaFoldDB" id="A0AAU9UKX8"/>
<evidence type="ECO:0000313" key="2">
    <source>
        <dbReference type="Proteomes" id="UP001153954"/>
    </source>
</evidence>
<keyword evidence="2" id="KW-1185">Reference proteome</keyword>
<accession>A0AAU9UKX8</accession>
<dbReference type="EMBL" id="CAKOGL010000022">
    <property type="protein sequence ID" value="CAH2099837.1"/>
    <property type="molecule type" value="Genomic_DNA"/>
</dbReference>
<protein>
    <submittedName>
        <fullName evidence="1">Uncharacterized protein</fullName>
    </submittedName>
</protein>
<proteinExistence type="predicted"/>
<comment type="caution">
    <text evidence="1">The sequence shown here is derived from an EMBL/GenBank/DDBJ whole genome shotgun (WGS) entry which is preliminary data.</text>
</comment>
<gene>
    <name evidence="1" type="ORF">EEDITHA_LOCUS14763</name>
</gene>